<dbReference type="InterPro" id="IPR036047">
    <property type="entry name" value="F-box-like_dom_sf"/>
</dbReference>
<name>A0ABD3BEH0_9LAMI</name>
<proteinExistence type="predicted"/>
<sequence length="673" mass="77517">MMFDKRSHIEKNSSTQEENNNSKMTSRSNLSYVSAKTCERNRLKATNIESLPDELIFEILVRVPAQDLYDSTRFVCRQWYNTIHTRKFAHSHLQRSTPGLLAKDLFKQKQTFMTMQKGRVEMSKLSYGFGRHVCSSCNGLVLELHDINYKEPYVPHITNLLTKQTIALPPFISESVYSRGRFALAYAASSGVYKVVRKNSVLTDLWCSIMTVGVDTDWGRRVSIEHLSPKAKELFQGFPLTTLGFVHWTKKDCSECVLTMNVESEIITQIPGPRLRREGRDIWCCYLPMGSYLYLLIGITYNMSCEVWEMKPETGEWTKMPGIDLEMKKVYKHLSFKFEKLVKYPTSAWMAGRSNLSYLAAQTCPSCNSNMLKATNIESLPDEVIFEIFVRFPAPYLYNSTRLVCRRWYNMINSRDFVQSHLERSIPGVLAVYWRRGEQGLMTMQNGRVEISTWSYGRGRAVESCCNGLLLEFRVKSKKWYVANPVTKQQFALPPFLGKVEARERYSLVYAASTRAYKVVCTSYSDRDSVCAIMTVRIDTDWTRPVSTQHLSLEAKDIFLGFPLTTQGCVHWVRDDFVEYVVTLNVESEIITQIPGPCLRDDGESLWSCYLPMGSDLSLFIGRPDSSVDVWGMKPEIGEWTKMHNIDMDPQNVPKLVIRIVFLESYQTDWLVE</sequence>
<evidence type="ECO:0000259" key="2">
    <source>
        <dbReference type="PROSITE" id="PS50181"/>
    </source>
</evidence>
<organism evidence="3 4">
    <name type="scientific">Castilleja foliolosa</name>
    <dbReference type="NCBI Taxonomy" id="1961234"/>
    <lineage>
        <taxon>Eukaryota</taxon>
        <taxon>Viridiplantae</taxon>
        <taxon>Streptophyta</taxon>
        <taxon>Embryophyta</taxon>
        <taxon>Tracheophyta</taxon>
        <taxon>Spermatophyta</taxon>
        <taxon>Magnoliopsida</taxon>
        <taxon>eudicotyledons</taxon>
        <taxon>Gunneridae</taxon>
        <taxon>Pentapetalae</taxon>
        <taxon>asterids</taxon>
        <taxon>lamiids</taxon>
        <taxon>Lamiales</taxon>
        <taxon>Orobanchaceae</taxon>
        <taxon>Pedicularideae</taxon>
        <taxon>Castillejinae</taxon>
        <taxon>Castilleja</taxon>
    </lineage>
</organism>
<dbReference type="InterPro" id="IPR017451">
    <property type="entry name" value="F-box-assoc_interact_dom"/>
</dbReference>
<feature type="compositionally biased region" description="Basic and acidic residues" evidence="1">
    <location>
        <begin position="1"/>
        <end position="11"/>
    </location>
</feature>
<accession>A0ABD3BEH0</accession>
<dbReference type="NCBIfam" id="TIGR01640">
    <property type="entry name" value="F_box_assoc_1"/>
    <property type="match status" value="1"/>
</dbReference>
<dbReference type="Gene3D" id="1.20.1280.50">
    <property type="match status" value="2"/>
</dbReference>
<comment type="caution">
    <text evidence="3">The sequence shown here is derived from an EMBL/GenBank/DDBJ whole genome shotgun (WGS) entry which is preliminary data.</text>
</comment>
<dbReference type="AlphaFoldDB" id="A0ABD3BEH0"/>
<reference evidence="4" key="1">
    <citation type="journal article" date="2024" name="IScience">
        <title>Strigolactones Initiate the Formation of Haustorium-like Structures in Castilleja.</title>
        <authorList>
            <person name="Buerger M."/>
            <person name="Peterson D."/>
            <person name="Chory J."/>
        </authorList>
    </citation>
    <scope>NUCLEOTIDE SEQUENCE [LARGE SCALE GENOMIC DNA]</scope>
</reference>
<dbReference type="InterPro" id="IPR013187">
    <property type="entry name" value="F-box-assoc_dom_typ3"/>
</dbReference>
<feature type="domain" description="F-box" evidence="2">
    <location>
        <begin position="374"/>
        <end position="421"/>
    </location>
</feature>
<dbReference type="EMBL" id="JAVIJP010000100">
    <property type="protein sequence ID" value="KAL3615574.1"/>
    <property type="molecule type" value="Genomic_DNA"/>
</dbReference>
<feature type="domain" description="F-box" evidence="2">
    <location>
        <begin position="45"/>
        <end position="96"/>
    </location>
</feature>
<dbReference type="PROSITE" id="PS50181">
    <property type="entry name" value="FBOX"/>
    <property type="match status" value="2"/>
</dbReference>
<dbReference type="InterPro" id="IPR050796">
    <property type="entry name" value="SCF_F-box_component"/>
</dbReference>
<feature type="compositionally biased region" description="Polar residues" evidence="1">
    <location>
        <begin position="12"/>
        <end position="27"/>
    </location>
</feature>
<dbReference type="SUPFAM" id="SSF81383">
    <property type="entry name" value="F-box domain"/>
    <property type="match status" value="2"/>
</dbReference>
<evidence type="ECO:0000313" key="3">
    <source>
        <dbReference type="EMBL" id="KAL3615574.1"/>
    </source>
</evidence>
<dbReference type="Proteomes" id="UP001632038">
    <property type="component" value="Unassembled WGS sequence"/>
</dbReference>
<dbReference type="Pfam" id="PF00646">
    <property type="entry name" value="F-box"/>
    <property type="match status" value="2"/>
</dbReference>
<evidence type="ECO:0000256" key="1">
    <source>
        <dbReference type="SAM" id="MobiDB-lite"/>
    </source>
</evidence>
<evidence type="ECO:0000313" key="4">
    <source>
        <dbReference type="Proteomes" id="UP001632038"/>
    </source>
</evidence>
<protein>
    <recommendedName>
        <fullName evidence="2">F-box domain-containing protein</fullName>
    </recommendedName>
</protein>
<dbReference type="PANTHER" id="PTHR31672">
    <property type="entry name" value="BNACNNG10540D PROTEIN"/>
    <property type="match status" value="1"/>
</dbReference>
<keyword evidence="4" id="KW-1185">Reference proteome</keyword>
<dbReference type="PANTHER" id="PTHR31672:SF11">
    <property type="entry name" value="F-BOX PROTEIN CPR1-LIKE ISOFORM X2"/>
    <property type="match status" value="1"/>
</dbReference>
<feature type="region of interest" description="Disordered" evidence="1">
    <location>
        <begin position="1"/>
        <end position="27"/>
    </location>
</feature>
<dbReference type="SMART" id="SM00256">
    <property type="entry name" value="FBOX"/>
    <property type="match status" value="2"/>
</dbReference>
<dbReference type="InterPro" id="IPR001810">
    <property type="entry name" value="F-box_dom"/>
</dbReference>
<gene>
    <name evidence="3" type="ORF">CASFOL_041235</name>
</gene>
<dbReference type="Pfam" id="PF08268">
    <property type="entry name" value="FBA_3"/>
    <property type="match status" value="1"/>
</dbReference>